<evidence type="ECO:0000313" key="2">
    <source>
        <dbReference type="EMBL" id="KAL0438746.1"/>
    </source>
</evidence>
<accession>A0AAW2WFQ2</accession>
<dbReference type="Gene3D" id="1.10.340.70">
    <property type="match status" value="1"/>
</dbReference>
<dbReference type="InterPro" id="IPR043128">
    <property type="entry name" value="Rev_trsase/Diguanyl_cyclase"/>
</dbReference>
<dbReference type="Pfam" id="PF17921">
    <property type="entry name" value="Integrase_H2C2"/>
    <property type="match status" value="1"/>
</dbReference>
<proteinExistence type="predicted"/>
<dbReference type="InterPro" id="IPR041588">
    <property type="entry name" value="Integrase_H2C2"/>
</dbReference>
<dbReference type="SUPFAM" id="SSF53098">
    <property type="entry name" value="Ribonuclease H-like"/>
    <property type="match status" value="1"/>
</dbReference>
<name>A0AAW2WFQ2_9LAMI</name>
<sequence>MCPEDIPKMAFRSVDDHYEFVVMPFGLTNAPSTFQSAMNDLFRPYLRQFVIVFFDDILVYSPSWQEHLTHLQLVLELLLANSYYAKLSKYTFGVHQIAYLGHIISLQGVQPDIDKIHAILQWPAPCTVIELRAFLGLTGFYRRFIKDYASIGQPLTDLLKRAAFCWTSAAATVYIQLKLAMTSFTHSCLAGLFLFFRGFDYEILYKPGKENVIADALSRIPLSGQHLVLSSCQPSSAVVSHLQHFFSGHLDGRRLVVDYGASSDYSFRNGLLYSHQRLFIPVAAGVIPLLLAEFHSSPLGGHSGSKATLARLAAGFYWPSMTKDVKSFVQSCTVCQQNKYSTQPPYDLLQPLPTSDGVWEEISVDFIMHLPRSNGNTVIWVVVDRLSKFAHFIVLVCCCGGENEQ</sequence>
<dbReference type="PANTHER" id="PTHR37984">
    <property type="entry name" value="PROTEIN CBG26694"/>
    <property type="match status" value="1"/>
</dbReference>
<dbReference type="GO" id="GO:0003676">
    <property type="term" value="F:nucleic acid binding"/>
    <property type="evidence" value="ECO:0007669"/>
    <property type="project" value="InterPro"/>
</dbReference>
<dbReference type="Pfam" id="PF00078">
    <property type="entry name" value="RVT_1"/>
    <property type="match status" value="1"/>
</dbReference>
<dbReference type="InterPro" id="IPR000477">
    <property type="entry name" value="RT_dom"/>
</dbReference>
<dbReference type="FunFam" id="3.30.70.270:FF:000020">
    <property type="entry name" value="Transposon Tf2-6 polyprotein-like Protein"/>
    <property type="match status" value="1"/>
</dbReference>
<dbReference type="PROSITE" id="PS50878">
    <property type="entry name" value="RT_POL"/>
    <property type="match status" value="1"/>
</dbReference>
<evidence type="ECO:0000259" key="1">
    <source>
        <dbReference type="PROSITE" id="PS50878"/>
    </source>
</evidence>
<dbReference type="AlphaFoldDB" id="A0AAW2WFQ2"/>
<reference evidence="2" key="1">
    <citation type="submission" date="2020-06" db="EMBL/GenBank/DDBJ databases">
        <authorList>
            <person name="Li T."/>
            <person name="Hu X."/>
            <person name="Zhang T."/>
            <person name="Song X."/>
            <person name="Zhang H."/>
            <person name="Dai N."/>
            <person name="Sheng W."/>
            <person name="Hou X."/>
            <person name="Wei L."/>
        </authorList>
    </citation>
    <scope>NUCLEOTIDE SEQUENCE</scope>
    <source>
        <strain evidence="2">KEN1</strain>
        <tissue evidence="2">Leaf</tissue>
    </source>
</reference>
<dbReference type="Gene3D" id="3.30.70.270">
    <property type="match status" value="2"/>
</dbReference>
<dbReference type="InterPro" id="IPR043502">
    <property type="entry name" value="DNA/RNA_pol_sf"/>
</dbReference>
<reference evidence="2" key="2">
    <citation type="journal article" date="2024" name="Plant">
        <title>Genomic evolution and insights into agronomic trait innovations of Sesamum species.</title>
        <authorList>
            <person name="Miao H."/>
            <person name="Wang L."/>
            <person name="Qu L."/>
            <person name="Liu H."/>
            <person name="Sun Y."/>
            <person name="Le M."/>
            <person name="Wang Q."/>
            <person name="Wei S."/>
            <person name="Zheng Y."/>
            <person name="Lin W."/>
            <person name="Duan Y."/>
            <person name="Cao H."/>
            <person name="Xiong S."/>
            <person name="Wang X."/>
            <person name="Wei L."/>
            <person name="Li C."/>
            <person name="Ma Q."/>
            <person name="Ju M."/>
            <person name="Zhao R."/>
            <person name="Li G."/>
            <person name="Mu C."/>
            <person name="Tian Q."/>
            <person name="Mei H."/>
            <person name="Zhang T."/>
            <person name="Gao T."/>
            <person name="Zhang H."/>
        </authorList>
    </citation>
    <scope>NUCLEOTIDE SEQUENCE</scope>
    <source>
        <strain evidence="2">KEN1</strain>
    </source>
</reference>
<dbReference type="SUPFAM" id="SSF56672">
    <property type="entry name" value="DNA/RNA polymerases"/>
    <property type="match status" value="1"/>
</dbReference>
<dbReference type="Gene3D" id="3.30.420.10">
    <property type="entry name" value="Ribonuclease H-like superfamily/Ribonuclease H"/>
    <property type="match status" value="1"/>
</dbReference>
<gene>
    <name evidence="2" type="ORF">Slati_2357600</name>
</gene>
<organism evidence="2">
    <name type="scientific">Sesamum latifolium</name>
    <dbReference type="NCBI Taxonomy" id="2727402"/>
    <lineage>
        <taxon>Eukaryota</taxon>
        <taxon>Viridiplantae</taxon>
        <taxon>Streptophyta</taxon>
        <taxon>Embryophyta</taxon>
        <taxon>Tracheophyta</taxon>
        <taxon>Spermatophyta</taxon>
        <taxon>Magnoliopsida</taxon>
        <taxon>eudicotyledons</taxon>
        <taxon>Gunneridae</taxon>
        <taxon>Pentapetalae</taxon>
        <taxon>asterids</taxon>
        <taxon>lamiids</taxon>
        <taxon>Lamiales</taxon>
        <taxon>Pedaliaceae</taxon>
        <taxon>Sesamum</taxon>
    </lineage>
</organism>
<dbReference type="FunFam" id="1.10.340.70:FF:000001">
    <property type="entry name" value="Retrovirus-related Pol polyprotein from transposon gypsy-like Protein"/>
    <property type="match status" value="1"/>
</dbReference>
<dbReference type="FunFam" id="3.30.70.270:FF:000003">
    <property type="entry name" value="Transposon Ty3-G Gag-Pol polyprotein"/>
    <property type="match status" value="1"/>
</dbReference>
<dbReference type="PANTHER" id="PTHR37984:SF5">
    <property type="entry name" value="PROTEIN NYNRIN-LIKE"/>
    <property type="match status" value="1"/>
</dbReference>
<dbReference type="InterPro" id="IPR036397">
    <property type="entry name" value="RNaseH_sf"/>
</dbReference>
<protein>
    <submittedName>
        <fullName evidence="2">Retrovirus-related Pol polyprotein from transposon.6</fullName>
    </submittedName>
</protein>
<dbReference type="InterPro" id="IPR012337">
    <property type="entry name" value="RNaseH-like_sf"/>
</dbReference>
<feature type="domain" description="Reverse transcriptase" evidence="1">
    <location>
        <begin position="1"/>
        <end position="104"/>
    </location>
</feature>
<dbReference type="EMBL" id="JACGWN010000008">
    <property type="protein sequence ID" value="KAL0438746.1"/>
    <property type="molecule type" value="Genomic_DNA"/>
</dbReference>
<dbReference type="Gene3D" id="3.10.10.10">
    <property type="entry name" value="HIV Type 1 Reverse Transcriptase, subunit A, domain 1"/>
    <property type="match status" value="1"/>
</dbReference>
<comment type="caution">
    <text evidence="2">The sequence shown here is derived from an EMBL/GenBank/DDBJ whole genome shotgun (WGS) entry which is preliminary data.</text>
</comment>
<dbReference type="CDD" id="cd01647">
    <property type="entry name" value="RT_LTR"/>
    <property type="match status" value="1"/>
</dbReference>
<dbReference type="InterPro" id="IPR050951">
    <property type="entry name" value="Retrovirus_Pol_polyprotein"/>
</dbReference>